<accession>A0A812N3I8</accession>
<evidence type="ECO:0000313" key="2">
    <source>
        <dbReference type="Proteomes" id="UP000604046"/>
    </source>
</evidence>
<dbReference type="Proteomes" id="UP000604046">
    <property type="component" value="Unassembled WGS sequence"/>
</dbReference>
<reference evidence="1" key="1">
    <citation type="submission" date="2021-02" db="EMBL/GenBank/DDBJ databases">
        <authorList>
            <person name="Dougan E. K."/>
            <person name="Rhodes N."/>
            <person name="Thang M."/>
            <person name="Chan C."/>
        </authorList>
    </citation>
    <scope>NUCLEOTIDE SEQUENCE</scope>
</reference>
<name>A0A812N3I8_9DINO</name>
<evidence type="ECO:0000313" key="1">
    <source>
        <dbReference type="EMBL" id="CAE7296858.1"/>
    </source>
</evidence>
<keyword evidence="2" id="KW-1185">Reference proteome</keyword>
<dbReference type="EMBL" id="CAJNDS010002024">
    <property type="protein sequence ID" value="CAE7296858.1"/>
    <property type="molecule type" value="Genomic_DNA"/>
</dbReference>
<protein>
    <submittedName>
        <fullName evidence="1">Uncharacterized protein</fullName>
    </submittedName>
</protein>
<sequence>MSAMIEAGVRANIRAQFNCSDAESLMFSFRSMLRGVGDGEVLLDSNLRIHGEADCLQQLLMTSKKLEGRPFVEVLHKSDHEHFKDFLALASSQEKVAAKGHVPPCLRVSLLHAVDTWVHADIYHVPIAKLPGRRDGFVKASALPHGI</sequence>
<organism evidence="1 2">
    <name type="scientific">Symbiodinium natans</name>
    <dbReference type="NCBI Taxonomy" id="878477"/>
    <lineage>
        <taxon>Eukaryota</taxon>
        <taxon>Sar</taxon>
        <taxon>Alveolata</taxon>
        <taxon>Dinophyceae</taxon>
        <taxon>Suessiales</taxon>
        <taxon>Symbiodiniaceae</taxon>
        <taxon>Symbiodinium</taxon>
    </lineage>
</organism>
<dbReference type="AlphaFoldDB" id="A0A812N3I8"/>
<gene>
    <name evidence="1" type="ORF">SNAT2548_LOCUS15630</name>
</gene>
<proteinExistence type="predicted"/>
<comment type="caution">
    <text evidence="1">The sequence shown here is derived from an EMBL/GenBank/DDBJ whole genome shotgun (WGS) entry which is preliminary data.</text>
</comment>